<reference evidence="1" key="1">
    <citation type="journal article" date="2021" name="Nat. Commun.">
        <title>Genetic determinants of endophytism in the Arabidopsis root mycobiome.</title>
        <authorList>
            <person name="Mesny F."/>
            <person name="Miyauchi S."/>
            <person name="Thiergart T."/>
            <person name="Pickel B."/>
            <person name="Atanasova L."/>
            <person name="Karlsson M."/>
            <person name="Huettel B."/>
            <person name="Barry K.W."/>
            <person name="Haridas S."/>
            <person name="Chen C."/>
            <person name="Bauer D."/>
            <person name="Andreopoulos W."/>
            <person name="Pangilinan J."/>
            <person name="LaButti K."/>
            <person name="Riley R."/>
            <person name="Lipzen A."/>
            <person name="Clum A."/>
            <person name="Drula E."/>
            <person name="Henrissat B."/>
            <person name="Kohler A."/>
            <person name="Grigoriev I.V."/>
            <person name="Martin F.M."/>
            <person name="Hacquard S."/>
        </authorList>
    </citation>
    <scope>NUCLEOTIDE SEQUENCE</scope>
    <source>
        <strain evidence="1">MPI-CAGE-CH-0243</strain>
    </source>
</reference>
<name>A0A9P9I6C4_9PLEO</name>
<feature type="non-terminal residue" evidence="1">
    <location>
        <position position="100"/>
    </location>
</feature>
<dbReference type="EMBL" id="JAGMWT010000037">
    <property type="protein sequence ID" value="KAH7108707.1"/>
    <property type="molecule type" value="Genomic_DNA"/>
</dbReference>
<gene>
    <name evidence="1" type="ORF">B0J11DRAFT_390897</name>
</gene>
<keyword evidence="2" id="KW-1185">Reference proteome</keyword>
<proteinExistence type="predicted"/>
<dbReference type="OrthoDB" id="3182339at2759"/>
<comment type="caution">
    <text evidence="1">The sequence shown here is derived from an EMBL/GenBank/DDBJ whole genome shotgun (WGS) entry which is preliminary data.</text>
</comment>
<accession>A0A9P9I6C4</accession>
<dbReference type="Proteomes" id="UP000700596">
    <property type="component" value="Unassembled WGS sequence"/>
</dbReference>
<organism evidence="1 2">
    <name type="scientific">Dendryphion nanum</name>
    <dbReference type="NCBI Taxonomy" id="256645"/>
    <lineage>
        <taxon>Eukaryota</taxon>
        <taxon>Fungi</taxon>
        <taxon>Dikarya</taxon>
        <taxon>Ascomycota</taxon>
        <taxon>Pezizomycotina</taxon>
        <taxon>Dothideomycetes</taxon>
        <taxon>Pleosporomycetidae</taxon>
        <taxon>Pleosporales</taxon>
        <taxon>Torulaceae</taxon>
        <taxon>Dendryphion</taxon>
    </lineage>
</organism>
<evidence type="ECO:0000313" key="2">
    <source>
        <dbReference type="Proteomes" id="UP000700596"/>
    </source>
</evidence>
<sequence>MLHFSALNFYVLPKLPHGCFMPHLVTIELGTFAGCLYMDFEEYVSVIKYVENEGSSAFTSKMVSFLLEWLALRRKGQDIIHTPMGYLCQNRPLDSSHTFF</sequence>
<dbReference type="AlphaFoldDB" id="A0A9P9I6C4"/>
<evidence type="ECO:0000313" key="1">
    <source>
        <dbReference type="EMBL" id="KAH7108707.1"/>
    </source>
</evidence>
<protein>
    <submittedName>
        <fullName evidence="1">Uncharacterized protein</fullName>
    </submittedName>
</protein>